<feature type="transmembrane region" description="Helical" evidence="10">
    <location>
        <begin position="101"/>
        <end position="120"/>
    </location>
</feature>
<dbReference type="CDD" id="cd03244">
    <property type="entry name" value="ABCC_MRP_domain2"/>
    <property type="match status" value="1"/>
</dbReference>
<keyword evidence="14" id="KW-1185">Reference proteome</keyword>
<dbReference type="CDD" id="cd18596">
    <property type="entry name" value="ABC_6TM_VMR1_D1_like"/>
    <property type="match status" value="1"/>
</dbReference>
<evidence type="ECO:0000259" key="12">
    <source>
        <dbReference type="PROSITE" id="PS50929"/>
    </source>
</evidence>
<dbReference type="InterPro" id="IPR003439">
    <property type="entry name" value="ABC_transporter-like_ATP-bd"/>
</dbReference>
<dbReference type="Pfam" id="PF00664">
    <property type="entry name" value="ABC_membrane"/>
    <property type="match status" value="2"/>
</dbReference>
<dbReference type="GeneID" id="31007118"/>
<organism evidence="13 14">
    <name type="scientific">Talaromyces atroroseus</name>
    <dbReference type="NCBI Taxonomy" id="1441469"/>
    <lineage>
        <taxon>Eukaryota</taxon>
        <taxon>Fungi</taxon>
        <taxon>Dikarya</taxon>
        <taxon>Ascomycota</taxon>
        <taxon>Pezizomycotina</taxon>
        <taxon>Eurotiomycetes</taxon>
        <taxon>Eurotiomycetidae</taxon>
        <taxon>Eurotiales</taxon>
        <taxon>Trichocomaceae</taxon>
        <taxon>Talaromyces</taxon>
        <taxon>Talaromyces sect. Trachyspermi</taxon>
    </lineage>
</organism>
<keyword evidence="3" id="KW-0813">Transport</keyword>
<accession>A0A225AGG5</accession>
<dbReference type="GO" id="GO:0005524">
    <property type="term" value="F:ATP binding"/>
    <property type="evidence" value="ECO:0007669"/>
    <property type="project" value="UniProtKB-KW"/>
</dbReference>
<dbReference type="CDD" id="cd03250">
    <property type="entry name" value="ABCC_MRP_domain1"/>
    <property type="match status" value="1"/>
</dbReference>
<dbReference type="InterPro" id="IPR017871">
    <property type="entry name" value="ABC_transporter-like_CS"/>
</dbReference>
<feature type="transmembrane region" description="Helical" evidence="10">
    <location>
        <begin position="383"/>
        <end position="404"/>
    </location>
</feature>
<reference evidence="13 14" key="1">
    <citation type="submission" date="2015-06" db="EMBL/GenBank/DDBJ databases">
        <title>Talaromyces atroroseus IBT 11181 draft genome.</title>
        <authorList>
            <person name="Rasmussen K.B."/>
            <person name="Rasmussen S."/>
            <person name="Petersen B."/>
            <person name="Sicheritz-Ponten T."/>
            <person name="Mortensen U.H."/>
            <person name="Thrane U."/>
        </authorList>
    </citation>
    <scope>NUCLEOTIDE SEQUENCE [LARGE SCALE GENOMIC DNA]</scope>
    <source>
        <strain evidence="13 14">IBT 11181</strain>
    </source>
</reference>
<dbReference type="InterPro" id="IPR011527">
    <property type="entry name" value="ABC1_TM_dom"/>
</dbReference>
<keyword evidence="8 10" id="KW-1133">Transmembrane helix</keyword>
<dbReference type="Gene3D" id="1.20.1560.10">
    <property type="entry name" value="ABC transporter type 1, transmembrane domain"/>
    <property type="match status" value="2"/>
</dbReference>
<dbReference type="PROSITE" id="PS50929">
    <property type="entry name" value="ABC_TM1F"/>
    <property type="match status" value="2"/>
</dbReference>
<keyword evidence="6" id="KW-0547">Nucleotide-binding</keyword>
<dbReference type="PROSITE" id="PS00211">
    <property type="entry name" value="ABC_TRANSPORTER_1"/>
    <property type="match status" value="1"/>
</dbReference>
<comment type="similarity">
    <text evidence="2">Belongs to the ABC transporter superfamily. ABCC family. Conjugate transporter (TC 3.A.1.208) subfamily.</text>
</comment>
<evidence type="ECO:0000256" key="6">
    <source>
        <dbReference type="ARBA" id="ARBA00022741"/>
    </source>
</evidence>
<protein>
    <submittedName>
        <fullName evidence="13">Uncharacterized protein</fullName>
    </submittedName>
</protein>
<gene>
    <name evidence="13" type="ORF">UA08_07362</name>
</gene>
<feature type="transmembrane region" description="Helical" evidence="10">
    <location>
        <begin position="998"/>
        <end position="1022"/>
    </location>
</feature>
<dbReference type="PROSITE" id="PS50893">
    <property type="entry name" value="ABC_TRANSPORTER_2"/>
    <property type="match status" value="2"/>
</dbReference>
<keyword evidence="7" id="KW-0067">ATP-binding</keyword>
<dbReference type="InterPro" id="IPR003593">
    <property type="entry name" value="AAA+_ATPase"/>
</dbReference>
<evidence type="ECO:0000256" key="8">
    <source>
        <dbReference type="ARBA" id="ARBA00022989"/>
    </source>
</evidence>
<evidence type="ECO:0000256" key="5">
    <source>
        <dbReference type="ARBA" id="ARBA00022737"/>
    </source>
</evidence>
<evidence type="ECO:0000256" key="3">
    <source>
        <dbReference type="ARBA" id="ARBA00022448"/>
    </source>
</evidence>
<evidence type="ECO:0000256" key="10">
    <source>
        <dbReference type="SAM" id="Phobius"/>
    </source>
</evidence>
<dbReference type="Pfam" id="PF00005">
    <property type="entry name" value="ABC_tran"/>
    <property type="match status" value="2"/>
</dbReference>
<dbReference type="EMBL" id="LFMY01000012">
    <property type="protein sequence ID" value="OKL57204.1"/>
    <property type="molecule type" value="Genomic_DNA"/>
</dbReference>
<dbReference type="InterPro" id="IPR050173">
    <property type="entry name" value="ABC_transporter_C-like"/>
</dbReference>
<dbReference type="InterPro" id="IPR027417">
    <property type="entry name" value="P-loop_NTPase"/>
</dbReference>
<dbReference type="STRING" id="1441469.A0A225AGG5"/>
<name>A0A225AGG5_TALAT</name>
<proteinExistence type="inferred from homology"/>
<dbReference type="PANTHER" id="PTHR24223">
    <property type="entry name" value="ATP-BINDING CASSETTE SUB-FAMILY C"/>
    <property type="match status" value="1"/>
</dbReference>
<evidence type="ECO:0000259" key="11">
    <source>
        <dbReference type="PROSITE" id="PS50893"/>
    </source>
</evidence>
<feature type="transmembrane region" description="Helical" evidence="10">
    <location>
        <begin position="858"/>
        <end position="881"/>
    </location>
</feature>
<dbReference type="SMART" id="SM00382">
    <property type="entry name" value="AAA"/>
    <property type="match status" value="2"/>
</dbReference>
<evidence type="ECO:0000256" key="9">
    <source>
        <dbReference type="ARBA" id="ARBA00023136"/>
    </source>
</evidence>
<dbReference type="FunFam" id="1.20.1560.10:FF:000013">
    <property type="entry name" value="ABC transporter C family member 2"/>
    <property type="match status" value="1"/>
</dbReference>
<feature type="transmembrane region" description="Helical" evidence="10">
    <location>
        <begin position="356"/>
        <end position="377"/>
    </location>
</feature>
<evidence type="ECO:0000256" key="1">
    <source>
        <dbReference type="ARBA" id="ARBA00004141"/>
    </source>
</evidence>
<dbReference type="Proteomes" id="UP000214365">
    <property type="component" value="Unassembled WGS sequence"/>
</dbReference>
<dbReference type="FunFam" id="3.40.50.300:FF:000610">
    <property type="entry name" value="Multidrug resistance-associated ABC transporter"/>
    <property type="match status" value="1"/>
</dbReference>
<evidence type="ECO:0000313" key="13">
    <source>
        <dbReference type="EMBL" id="OKL57204.1"/>
    </source>
</evidence>
<evidence type="ECO:0000256" key="2">
    <source>
        <dbReference type="ARBA" id="ARBA00009726"/>
    </source>
</evidence>
<comment type="subcellular location">
    <subcellularLocation>
        <location evidence="1">Membrane</location>
        <topology evidence="1">Multi-pass membrane protein</topology>
    </subcellularLocation>
</comment>
<keyword evidence="9 10" id="KW-0472">Membrane</keyword>
<sequence length="1446" mass="158780">MWFVPAEIAGTALVAIAVPSFYTLATANRQLTAYQDEDGEATAESFRAFARSRCSYLAGISSVAGLLCSVLLEEPVSVWAVLLLQAFSLSVEQSPARRFNLAVFAFIASGLPILVSIGYLEDAGNAKVRLLAILQIVSAVTRGLGCLLLPRRPDVYRDGKLVNRERTVSLLTKHTFGWATDQLRLIASAGPAFNADSLPQLSSLYQSKHQAAVLERTLAVQGTLRETLLKIYRGPLVIQALLIALSSALESAPQVALYMVLRSLENQQSGEPGHQPWVWVLALGASKLLSPTVSSWVKWMNQGGLCIPLNAGLTSVIFSKALRRKDVKSTTKGGDDDHKQDIMNHISVDLGIIDGFIGYTYLIPASFLKLVFALIFLTRLIGWKSLLSAMIISVLLIPINARLIKNYGSLQRGLMKSRDRRMAAIREAIQSIRYVKFAALEEYWKTRICKRREEELSQIRSSFLYNALLFSIFWIISPLLLSSVSLAVYTLEYGSSSLAASVAFTTVSVLDSLELSLAILPELFTQGVQANISSSRIDRYLKTAERIPNVSAGSHIEFTDATISWPSEQPKSQSNADRFALYNVNLKFPSNKLSVISGKTGSGKSLVLAAILGECELVSGYITKPHHDPKHDAEPPVGDISDWIIPSAIAYVSQVPWIENASIRQNILFGLPYHEERYQNVLEVCALFPDLATLSDFDNTEVGPNGVNLSGGQRWRISFARALYSRAGILVLDDIFSALDAHTGRYVYENALSGDLAKDRTRILATHQVLPHADYFVHVGNDTAKPVDRPQDVVHAMFLGPAQDSPAISKLKTVAPLEGPEEGDAEHKKPRKFVANEEKETGQTRLSVYAEYLRKGGLLSWTMVFVLYGSYTGLVLGRSWWIKLWTTNSPAAQSVDLNKNPSSRIESPVASYLIIYAVLSGLAGAIGVWRYFVLMLTTLKASRQLFNDLTHSIINAPLKWLDTVPSGRIVNRFSSDLSRVDSRISLDAGFYIGSAFDLLAILVAGTLVSPSIVLFGIIILFYSSKLSSIHAVGSRELQRLESISKSPISELFGSTLGGLATLRAYGRTGLYIQRLHDYLDRRSQLSYHLLLFKHWLDFRMTLTGTLFAMSAAILVISTNTSASLAGFTLTFTLQYSQKITSFLRQGVNIDLNMNAAERVLEYSAIPPEEEPDAGIPAPAAWPTKGQIEVQNLVLSYASDLPPALDGISFSIRPNEKIGIVGRTGAGKSSLALALIRCLEGPSQGTISIDGVDISKIKLHDLRSRIALIPQDPVLFSGTVRSNLDPFNRFGEEDLQGALQRAQLSEHSAWRGENHQAHAATTFDTAIHNSSTITLDTPISEGGLNLSQGQRQLLCLARAILSRPRIMILDETTSAVDTQADALIQKLLRTEFQDTTVIFIAHRLATVAECDRILFMDAGRIVEFGAPEELLRIEGGHFRNLVDSRIA</sequence>
<dbReference type="GO" id="GO:0140359">
    <property type="term" value="F:ABC-type transporter activity"/>
    <property type="evidence" value="ECO:0007669"/>
    <property type="project" value="InterPro"/>
</dbReference>
<dbReference type="GO" id="GO:0016887">
    <property type="term" value="F:ATP hydrolysis activity"/>
    <property type="evidence" value="ECO:0007669"/>
    <property type="project" value="InterPro"/>
</dbReference>
<dbReference type="CDD" id="cd18604">
    <property type="entry name" value="ABC_6TM_VMR1_D2_like"/>
    <property type="match status" value="1"/>
</dbReference>
<dbReference type="RefSeq" id="XP_020117325.1">
    <property type="nucleotide sequence ID" value="XM_020262643.1"/>
</dbReference>
<feature type="domain" description="ABC transmembrane type-1" evidence="12">
    <location>
        <begin position="341"/>
        <end position="529"/>
    </location>
</feature>
<keyword evidence="4 10" id="KW-0812">Transmembrane</keyword>
<feature type="domain" description="ABC transporter" evidence="11">
    <location>
        <begin position="1187"/>
        <end position="1442"/>
    </location>
</feature>
<feature type="transmembrane region" description="Helical" evidence="10">
    <location>
        <begin position="54"/>
        <end position="72"/>
    </location>
</feature>
<keyword evidence="5" id="KW-0677">Repeat</keyword>
<feature type="domain" description="ABC transporter" evidence="11">
    <location>
        <begin position="556"/>
        <end position="806"/>
    </location>
</feature>
<dbReference type="GO" id="GO:0005737">
    <property type="term" value="C:cytoplasm"/>
    <property type="evidence" value="ECO:0007669"/>
    <property type="project" value="UniProtKB-ARBA"/>
</dbReference>
<dbReference type="OrthoDB" id="6500128at2759"/>
<comment type="caution">
    <text evidence="13">The sequence shown here is derived from an EMBL/GenBank/DDBJ whole genome shotgun (WGS) entry which is preliminary data.</text>
</comment>
<evidence type="ECO:0000256" key="4">
    <source>
        <dbReference type="ARBA" id="ARBA00022692"/>
    </source>
</evidence>
<feature type="transmembrane region" description="Helical" evidence="10">
    <location>
        <begin position="909"/>
        <end position="933"/>
    </location>
</feature>
<feature type="transmembrane region" description="Helical" evidence="10">
    <location>
        <begin position="463"/>
        <end position="491"/>
    </location>
</feature>
<dbReference type="PANTHER" id="PTHR24223:SF456">
    <property type="entry name" value="MULTIDRUG RESISTANCE-ASSOCIATED PROTEIN LETHAL(2)03659"/>
    <property type="match status" value="1"/>
</dbReference>
<feature type="domain" description="ABC transmembrane type-1" evidence="12">
    <location>
        <begin position="864"/>
        <end position="1151"/>
    </location>
</feature>
<evidence type="ECO:0000256" key="7">
    <source>
        <dbReference type="ARBA" id="ARBA00022840"/>
    </source>
</evidence>
<dbReference type="Gene3D" id="3.40.50.300">
    <property type="entry name" value="P-loop containing nucleotide triphosphate hydrolases"/>
    <property type="match status" value="2"/>
</dbReference>
<feature type="transmembrane region" description="Helical" evidence="10">
    <location>
        <begin position="6"/>
        <end position="25"/>
    </location>
</feature>
<dbReference type="InterPro" id="IPR036640">
    <property type="entry name" value="ABC1_TM_sf"/>
</dbReference>
<evidence type="ECO:0000313" key="14">
    <source>
        <dbReference type="Proteomes" id="UP000214365"/>
    </source>
</evidence>
<dbReference type="SUPFAM" id="SSF90123">
    <property type="entry name" value="ABC transporter transmembrane region"/>
    <property type="match status" value="2"/>
</dbReference>
<dbReference type="SUPFAM" id="SSF52540">
    <property type="entry name" value="P-loop containing nucleoside triphosphate hydrolases"/>
    <property type="match status" value="2"/>
</dbReference>
<dbReference type="GO" id="GO:0016020">
    <property type="term" value="C:membrane"/>
    <property type="evidence" value="ECO:0007669"/>
    <property type="project" value="UniProtKB-SubCell"/>
</dbReference>